<evidence type="ECO:0000259" key="3">
    <source>
        <dbReference type="SMART" id="SM01043"/>
    </source>
</evidence>
<feature type="domain" description="Bacterial transcriptional activator" evidence="3">
    <location>
        <begin position="104"/>
        <end position="228"/>
    </location>
</feature>
<protein>
    <submittedName>
        <fullName evidence="4">ATP-binding protein</fullName>
    </submittedName>
</protein>
<dbReference type="InterPro" id="IPR027417">
    <property type="entry name" value="P-loop_NTPase"/>
</dbReference>
<evidence type="ECO:0000256" key="1">
    <source>
        <dbReference type="SAM" id="MobiDB-lite"/>
    </source>
</evidence>
<evidence type="ECO:0000259" key="2">
    <source>
        <dbReference type="SMART" id="SM00382"/>
    </source>
</evidence>
<feature type="domain" description="AAA+ ATPase" evidence="2">
    <location>
        <begin position="264"/>
        <end position="444"/>
    </location>
</feature>
<dbReference type="PANTHER" id="PTHR35807:SF2">
    <property type="entry name" value="TRANSCRIPTIONAL ACTIVATOR DOMAIN"/>
    <property type="match status" value="1"/>
</dbReference>
<dbReference type="InterPro" id="IPR005158">
    <property type="entry name" value="BTAD"/>
</dbReference>
<dbReference type="InterPro" id="IPR003593">
    <property type="entry name" value="AAA+_ATPase"/>
</dbReference>
<dbReference type="PANTHER" id="PTHR35807">
    <property type="entry name" value="TRANSCRIPTIONAL REGULATOR REDD-RELATED"/>
    <property type="match status" value="1"/>
</dbReference>
<evidence type="ECO:0000313" key="5">
    <source>
        <dbReference type="Proteomes" id="UP001597402"/>
    </source>
</evidence>
<dbReference type="Gene3D" id="1.10.10.10">
    <property type="entry name" value="Winged helix-like DNA-binding domain superfamily/Winged helix DNA-binding domain"/>
    <property type="match status" value="1"/>
</dbReference>
<dbReference type="Gene3D" id="1.25.40.10">
    <property type="entry name" value="Tetratricopeptide repeat domain"/>
    <property type="match status" value="2"/>
</dbReference>
<dbReference type="InterPro" id="IPR011990">
    <property type="entry name" value="TPR-like_helical_dom_sf"/>
</dbReference>
<accession>A0ABW4XEX3</accession>
<proteinExistence type="predicted"/>
<dbReference type="Pfam" id="PF03704">
    <property type="entry name" value="BTAD"/>
    <property type="match status" value="1"/>
</dbReference>
<keyword evidence="4" id="KW-0547">Nucleotide-binding</keyword>
<dbReference type="GO" id="GO:0005524">
    <property type="term" value="F:ATP binding"/>
    <property type="evidence" value="ECO:0007669"/>
    <property type="project" value="UniProtKB-KW"/>
</dbReference>
<sequence length="1070" mass="114101">MSAHDVRVTMLGGFGVIVDGIPLPDGGWRRRHAASLIKLLALSPGRRLHRERVLAALWPELDVAEAAPRLHKAAHYARRWLGGGDTLVLGSDVVALYPGRHVHVDAVEFEQRARSALAARDPVAAAAAADMCSGELLPDDLYDSWAEEPRERLHVLRLDVLRVAQRWEELAAADPADEQAHVALARALAERGDRPAALREFERLERALRQHLGVGLSPEAAQLRASLLQPRDEAPSGRSDSGLLGRDGELTWVRQVLARVRQGTGRVLFVGGPAGIGKTRFLSAVGREAAGARMRVGTGVAARIEGAWPYAPVLEALSDLCRRHPALLDGLDDLMRVELERALAGRQGDWNGQGAHQRLFVAAAELLRLAAAGTGAVLVVDDAHDADEASLRLLHFLARSTLTERVAVVLAHRPVPSGLLADIRDGLVARGHASTLELRPLAPEDALALARRHAPTVPDPTLQAVAAAAGGLPFRVVAGARAAAVDPDAPPRQVLLPAGLPPDLLRTLAAVAVLGSSFDTDEFVELTGLRDDQAYADLDAAVAARLLRRTERGFVFGHALQREALLERWTGPGGRRAAHVAAARALERLGRSPGRIGRHLVQAGETAAAVPWVLRAAETEAALGAYRDALATLEDVRSAATGEDAARLLALRADLLSVCGDLAALDAYREALAAASSPGDRARIRTRMARAATHRGDLETASLALEGLTTDGGPNDGELLVTQGIVALLRRDFPAADRAVAEAWHRLTHGDPVDTRLFEVVTLQGMLAHYRGEWFQRLRGELRLGVQRPDLAGALFDSHLCVAEFLLYGPTPYDEVLGLADELRRTAERAGVVRAVAFAGALRGEAALLKGDLDLAESELAESADLYHALDSPGGEAHSLQRLAEVHVHRGKPAKAGLLLQKALPLARWSIVPQCLLPRIYGTMIEAAPDVAAANAIVDRWEAGVGPEDLCPFCAIMLAVPAARASAEAGDLERGRRFLSLAETIEARWEGTAWEAALLEVRGMLARAEHDTVRANRLLTTAATLFDSSGQPLDAARCRATAGRPALVPAPRVASAHSRGVATATGSPSP</sequence>
<comment type="caution">
    <text evidence="4">The sequence shown here is derived from an EMBL/GenBank/DDBJ whole genome shotgun (WGS) entry which is preliminary data.</text>
</comment>
<dbReference type="InterPro" id="IPR051677">
    <property type="entry name" value="AfsR-DnrI-RedD_regulator"/>
</dbReference>
<reference evidence="5" key="1">
    <citation type="journal article" date="2019" name="Int. J. Syst. Evol. Microbiol.">
        <title>The Global Catalogue of Microorganisms (GCM) 10K type strain sequencing project: providing services to taxonomists for standard genome sequencing and annotation.</title>
        <authorList>
            <consortium name="The Broad Institute Genomics Platform"/>
            <consortium name="The Broad Institute Genome Sequencing Center for Infectious Disease"/>
            <person name="Wu L."/>
            <person name="Ma J."/>
        </authorList>
    </citation>
    <scope>NUCLEOTIDE SEQUENCE [LARGE SCALE GENOMIC DNA]</scope>
    <source>
        <strain evidence="5">JCM 3338</strain>
    </source>
</reference>
<organism evidence="4 5">
    <name type="scientific">Blastococcus deserti</name>
    <dbReference type="NCBI Taxonomy" id="2259033"/>
    <lineage>
        <taxon>Bacteria</taxon>
        <taxon>Bacillati</taxon>
        <taxon>Actinomycetota</taxon>
        <taxon>Actinomycetes</taxon>
        <taxon>Geodermatophilales</taxon>
        <taxon>Geodermatophilaceae</taxon>
        <taxon>Blastococcus</taxon>
    </lineage>
</organism>
<keyword evidence="5" id="KW-1185">Reference proteome</keyword>
<dbReference type="RefSeq" id="WP_376879077.1">
    <property type="nucleotide sequence ID" value="NZ_JBHUHP010000019.1"/>
</dbReference>
<evidence type="ECO:0000313" key="4">
    <source>
        <dbReference type="EMBL" id="MFD2093477.1"/>
    </source>
</evidence>
<gene>
    <name evidence="4" type="ORF">ACFSHS_18110</name>
</gene>
<keyword evidence="4" id="KW-0067">ATP-binding</keyword>
<dbReference type="Pfam" id="PF13191">
    <property type="entry name" value="AAA_16"/>
    <property type="match status" value="1"/>
</dbReference>
<feature type="region of interest" description="Disordered" evidence="1">
    <location>
        <begin position="1050"/>
        <end position="1070"/>
    </location>
</feature>
<dbReference type="SUPFAM" id="SSF48452">
    <property type="entry name" value="TPR-like"/>
    <property type="match status" value="1"/>
</dbReference>
<dbReference type="Proteomes" id="UP001597402">
    <property type="component" value="Unassembled WGS sequence"/>
</dbReference>
<dbReference type="InterPro" id="IPR041664">
    <property type="entry name" value="AAA_16"/>
</dbReference>
<dbReference type="SUPFAM" id="SSF52540">
    <property type="entry name" value="P-loop containing nucleoside triphosphate hydrolases"/>
    <property type="match status" value="1"/>
</dbReference>
<name>A0ABW4XEX3_9ACTN</name>
<dbReference type="SMART" id="SM01043">
    <property type="entry name" value="BTAD"/>
    <property type="match status" value="1"/>
</dbReference>
<dbReference type="EMBL" id="JBHUHP010000019">
    <property type="protein sequence ID" value="MFD2093477.1"/>
    <property type="molecule type" value="Genomic_DNA"/>
</dbReference>
<dbReference type="SMART" id="SM00382">
    <property type="entry name" value="AAA"/>
    <property type="match status" value="1"/>
</dbReference>
<dbReference type="InterPro" id="IPR036388">
    <property type="entry name" value="WH-like_DNA-bd_sf"/>
</dbReference>